<name>A0A5K3G8G6_MESCO</name>
<organism evidence="1">
    <name type="scientific">Mesocestoides corti</name>
    <name type="common">Flatworm</name>
    <dbReference type="NCBI Taxonomy" id="53468"/>
    <lineage>
        <taxon>Eukaryota</taxon>
        <taxon>Metazoa</taxon>
        <taxon>Spiralia</taxon>
        <taxon>Lophotrochozoa</taxon>
        <taxon>Platyhelminthes</taxon>
        <taxon>Cestoda</taxon>
        <taxon>Eucestoda</taxon>
        <taxon>Cyclophyllidea</taxon>
        <taxon>Mesocestoididae</taxon>
        <taxon>Mesocestoides</taxon>
    </lineage>
</organism>
<accession>A0A5K3G8G6</accession>
<reference evidence="1" key="1">
    <citation type="submission" date="2019-11" db="UniProtKB">
        <authorList>
            <consortium name="WormBaseParasite"/>
        </authorList>
    </citation>
    <scope>IDENTIFICATION</scope>
</reference>
<evidence type="ECO:0000313" key="1">
    <source>
        <dbReference type="WBParaSite" id="MCU_014963-RA"/>
    </source>
</evidence>
<dbReference type="AlphaFoldDB" id="A0A5K3G8G6"/>
<protein>
    <submittedName>
        <fullName evidence="1">Secreted protein</fullName>
    </submittedName>
</protein>
<dbReference type="WBParaSite" id="MCU_014963-RA">
    <property type="protein sequence ID" value="MCU_014963-RA"/>
    <property type="gene ID" value="MCU_014963"/>
</dbReference>
<sequence>MWGKNQMMRSMATLTSLPLRTKTMTMGNSMVVQPCLTRMFSHLQTCDLSLLRRLNHKFRCPLKSNTQKDFSRPSVFLFGLGLVVPISIYPRCSTSASPLVMILTV</sequence>
<proteinExistence type="predicted"/>